<protein>
    <submittedName>
        <fullName evidence="7">Protein kinase</fullName>
    </submittedName>
</protein>
<proteinExistence type="predicted"/>
<evidence type="ECO:0000256" key="1">
    <source>
        <dbReference type="ARBA" id="ARBA00022679"/>
    </source>
</evidence>
<evidence type="ECO:0000256" key="3">
    <source>
        <dbReference type="ARBA" id="ARBA00022777"/>
    </source>
</evidence>
<accession>A0ABV9QXI0</accession>
<dbReference type="Pfam" id="PF00069">
    <property type="entry name" value="Pkinase"/>
    <property type="match status" value="1"/>
</dbReference>
<sequence>MNDEELRRFVERLADREALDWNTAERRLGASQLRGLRRVESIVSAYRRFDDHDPTHRFQRLLLHERIGGGFGGEVWRAHDPLLERDVALKLRGTGAPDLQREARLLEEARALARIDHVNVLRVLGADVAGGRLGVWSEYIDGEDLETRMHRDGRIGAEEARSLGAALCGALAAVHAAGFLHGDVKPSNVMRTRDGRHVLCDLGSAVPLRGGETRALASGSPLYLAPEVLAGGRPGVASDLYALGATLFHLLGGRAPVEGEDLEQLAAAHRIGKRHRLRELRPDLPGELVAAVERAVDPDPARRFAGAGAFEAALASRPAKWRPFAFAAMAAAALVLVGLALHAPAPGVLASEVRWSRGDATPLYDGAGVRRGDTLYLDLRCTRACWAYVFAEDGTREVSTLFPLPTTRANPQTAGTAQRLPGRIEGSDRHWRIGPASGSEERVLLVVADAAVSALETTDANPLALAEGERYRGVDAVVAAPPPALAAGLDALAARLHEQQAAVEMHWLRLRRTDLTAADGVQSR</sequence>
<name>A0ABV9QXI0_9GAMM</name>
<gene>
    <name evidence="7" type="ORF">ACFO6Q_14250</name>
</gene>
<feature type="domain" description="Protein kinase" evidence="6">
    <location>
        <begin position="61"/>
        <end position="325"/>
    </location>
</feature>
<comment type="caution">
    <text evidence="7">The sequence shown here is derived from an EMBL/GenBank/DDBJ whole genome shotgun (WGS) entry which is preliminary data.</text>
</comment>
<dbReference type="RefSeq" id="WP_380021768.1">
    <property type="nucleotide sequence ID" value="NZ_JBHSHD010000010.1"/>
</dbReference>
<keyword evidence="1" id="KW-0808">Transferase</keyword>
<dbReference type="Gene3D" id="1.10.510.10">
    <property type="entry name" value="Transferase(Phosphotransferase) domain 1"/>
    <property type="match status" value="1"/>
</dbReference>
<dbReference type="SUPFAM" id="SSF56112">
    <property type="entry name" value="Protein kinase-like (PK-like)"/>
    <property type="match status" value="1"/>
</dbReference>
<feature type="binding site" evidence="5">
    <location>
        <position position="90"/>
    </location>
    <ligand>
        <name>ATP</name>
        <dbReference type="ChEBI" id="CHEBI:30616"/>
    </ligand>
</feature>
<keyword evidence="4 5" id="KW-0067">ATP-binding</keyword>
<evidence type="ECO:0000256" key="4">
    <source>
        <dbReference type="ARBA" id="ARBA00022840"/>
    </source>
</evidence>
<dbReference type="GO" id="GO:0016301">
    <property type="term" value="F:kinase activity"/>
    <property type="evidence" value="ECO:0007669"/>
    <property type="project" value="UniProtKB-KW"/>
</dbReference>
<keyword evidence="3 7" id="KW-0418">Kinase</keyword>
<keyword evidence="8" id="KW-1185">Reference proteome</keyword>
<dbReference type="SMART" id="SM00220">
    <property type="entry name" value="S_TKc"/>
    <property type="match status" value="1"/>
</dbReference>
<dbReference type="PANTHER" id="PTHR43289:SF6">
    <property type="entry name" value="SERINE_THREONINE-PROTEIN KINASE NEKL-3"/>
    <property type="match status" value="1"/>
</dbReference>
<dbReference type="CDD" id="cd14014">
    <property type="entry name" value="STKc_PknB_like"/>
    <property type="match status" value="1"/>
</dbReference>
<dbReference type="InterPro" id="IPR025493">
    <property type="entry name" value="DUF4384"/>
</dbReference>
<evidence type="ECO:0000256" key="2">
    <source>
        <dbReference type="ARBA" id="ARBA00022741"/>
    </source>
</evidence>
<evidence type="ECO:0000259" key="6">
    <source>
        <dbReference type="PROSITE" id="PS50011"/>
    </source>
</evidence>
<evidence type="ECO:0000256" key="5">
    <source>
        <dbReference type="PROSITE-ProRule" id="PRU10141"/>
    </source>
</evidence>
<dbReference type="EMBL" id="JBHSHD010000010">
    <property type="protein sequence ID" value="MFC4821491.1"/>
    <property type="molecule type" value="Genomic_DNA"/>
</dbReference>
<dbReference type="InterPro" id="IPR017441">
    <property type="entry name" value="Protein_kinase_ATP_BS"/>
</dbReference>
<evidence type="ECO:0000313" key="8">
    <source>
        <dbReference type="Proteomes" id="UP001595886"/>
    </source>
</evidence>
<organism evidence="7 8">
    <name type="scientific">Dokdonella ginsengisoli</name>
    <dbReference type="NCBI Taxonomy" id="363846"/>
    <lineage>
        <taxon>Bacteria</taxon>
        <taxon>Pseudomonadati</taxon>
        <taxon>Pseudomonadota</taxon>
        <taxon>Gammaproteobacteria</taxon>
        <taxon>Lysobacterales</taxon>
        <taxon>Rhodanobacteraceae</taxon>
        <taxon>Dokdonella</taxon>
    </lineage>
</organism>
<dbReference type="Gene3D" id="3.30.200.20">
    <property type="entry name" value="Phosphorylase Kinase, domain 1"/>
    <property type="match status" value="1"/>
</dbReference>
<dbReference type="Pfam" id="PF14326">
    <property type="entry name" value="DUF4384"/>
    <property type="match status" value="1"/>
</dbReference>
<dbReference type="InterPro" id="IPR011009">
    <property type="entry name" value="Kinase-like_dom_sf"/>
</dbReference>
<reference evidence="8" key="1">
    <citation type="journal article" date="2019" name="Int. J. Syst. Evol. Microbiol.">
        <title>The Global Catalogue of Microorganisms (GCM) 10K type strain sequencing project: providing services to taxonomists for standard genome sequencing and annotation.</title>
        <authorList>
            <consortium name="The Broad Institute Genomics Platform"/>
            <consortium name="The Broad Institute Genome Sequencing Center for Infectious Disease"/>
            <person name="Wu L."/>
            <person name="Ma J."/>
        </authorList>
    </citation>
    <scope>NUCLEOTIDE SEQUENCE [LARGE SCALE GENOMIC DNA]</scope>
    <source>
        <strain evidence="8">CCUG 30340</strain>
    </source>
</reference>
<dbReference type="Proteomes" id="UP001595886">
    <property type="component" value="Unassembled WGS sequence"/>
</dbReference>
<dbReference type="InterPro" id="IPR000719">
    <property type="entry name" value="Prot_kinase_dom"/>
</dbReference>
<dbReference type="PROSITE" id="PS00107">
    <property type="entry name" value="PROTEIN_KINASE_ATP"/>
    <property type="match status" value="1"/>
</dbReference>
<evidence type="ECO:0000313" key="7">
    <source>
        <dbReference type="EMBL" id="MFC4821491.1"/>
    </source>
</evidence>
<dbReference type="PROSITE" id="PS50011">
    <property type="entry name" value="PROTEIN_KINASE_DOM"/>
    <property type="match status" value="1"/>
</dbReference>
<keyword evidence="2 5" id="KW-0547">Nucleotide-binding</keyword>
<dbReference type="PANTHER" id="PTHR43289">
    <property type="entry name" value="MITOGEN-ACTIVATED PROTEIN KINASE KINASE KINASE 20-RELATED"/>
    <property type="match status" value="1"/>
</dbReference>